<protein>
    <submittedName>
        <fullName evidence="1">Uncharacterized protein</fullName>
    </submittedName>
</protein>
<dbReference type="Proteomes" id="UP001234297">
    <property type="component" value="Chromosome 4"/>
</dbReference>
<keyword evidence="2" id="KW-1185">Reference proteome</keyword>
<reference evidence="1 2" key="1">
    <citation type="journal article" date="2022" name="Hortic Res">
        <title>A haplotype resolved chromosomal level avocado genome allows analysis of novel avocado genes.</title>
        <authorList>
            <person name="Nath O."/>
            <person name="Fletcher S.J."/>
            <person name="Hayward A."/>
            <person name="Shaw L.M."/>
            <person name="Masouleh A.K."/>
            <person name="Furtado A."/>
            <person name="Henry R.J."/>
            <person name="Mitter N."/>
        </authorList>
    </citation>
    <scope>NUCLEOTIDE SEQUENCE [LARGE SCALE GENOMIC DNA]</scope>
    <source>
        <strain evidence="2">cv. Hass</strain>
    </source>
</reference>
<organism evidence="1 2">
    <name type="scientific">Persea americana</name>
    <name type="common">Avocado</name>
    <dbReference type="NCBI Taxonomy" id="3435"/>
    <lineage>
        <taxon>Eukaryota</taxon>
        <taxon>Viridiplantae</taxon>
        <taxon>Streptophyta</taxon>
        <taxon>Embryophyta</taxon>
        <taxon>Tracheophyta</taxon>
        <taxon>Spermatophyta</taxon>
        <taxon>Magnoliopsida</taxon>
        <taxon>Magnoliidae</taxon>
        <taxon>Laurales</taxon>
        <taxon>Lauraceae</taxon>
        <taxon>Persea</taxon>
    </lineage>
</organism>
<proteinExistence type="predicted"/>
<evidence type="ECO:0000313" key="2">
    <source>
        <dbReference type="Proteomes" id="UP001234297"/>
    </source>
</evidence>
<name>A0ACC2K8N8_PERAE</name>
<dbReference type="EMBL" id="CM056812">
    <property type="protein sequence ID" value="KAJ8617324.1"/>
    <property type="molecule type" value="Genomic_DNA"/>
</dbReference>
<accession>A0ACC2K8N8</accession>
<comment type="caution">
    <text evidence="1">The sequence shown here is derived from an EMBL/GenBank/DDBJ whole genome shotgun (WGS) entry which is preliminary data.</text>
</comment>
<sequence>MSKDAVLSLGLIDGVIREQEGSSVVGGNDPDPKLWRRVKEEQGLFRFLYNRGEEKIGYRGLHVCKSLASIRGDEGALSIARYHRS</sequence>
<gene>
    <name evidence="1" type="ORF">MRB53_013510</name>
</gene>
<evidence type="ECO:0000313" key="1">
    <source>
        <dbReference type="EMBL" id="KAJ8617324.1"/>
    </source>
</evidence>